<evidence type="ECO:0000313" key="3">
    <source>
        <dbReference type="Proteomes" id="UP000762676"/>
    </source>
</evidence>
<sequence>MTEDADLSTKLKEEKSSSLKVLEGVVGKSNLDRFSEKISKNTKKIIDMNSVRFDPTKMSSSPALLPTLEKKKVSNSMASLKLQQKQAPDSAKLQKKEENISDVAMVDDSTKSSKVDPNKDSDNDQIERELKKNKKSAAKK</sequence>
<gene>
    <name evidence="2" type="ORF">ElyMa_005650200</name>
</gene>
<dbReference type="AlphaFoldDB" id="A0AAV4FD69"/>
<keyword evidence="3" id="KW-1185">Reference proteome</keyword>
<evidence type="ECO:0000313" key="2">
    <source>
        <dbReference type="EMBL" id="GFR70310.1"/>
    </source>
</evidence>
<evidence type="ECO:0000256" key="1">
    <source>
        <dbReference type="SAM" id="MobiDB-lite"/>
    </source>
</evidence>
<reference evidence="2 3" key="1">
    <citation type="journal article" date="2021" name="Elife">
        <title>Chloroplast acquisition without the gene transfer in kleptoplastic sea slugs, Plakobranchus ocellatus.</title>
        <authorList>
            <person name="Maeda T."/>
            <person name="Takahashi S."/>
            <person name="Yoshida T."/>
            <person name="Shimamura S."/>
            <person name="Takaki Y."/>
            <person name="Nagai Y."/>
            <person name="Toyoda A."/>
            <person name="Suzuki Y."/>
            <person name="Arimoto A."/>
            <person name="Ishii H."/>
            <person name="Satoh N."/>
            <person name="Nishiyama T."/>
            <person name="Hasebe M."/>
            <person name="Maruyama T."/>
            <person name="Minagawa J."/>
            <person name="Obokata J."/>
            <person name="Shigenobu S."/>
        </authorList>
    </citation>
    <scope>NUCLEOTIDE SEQUENCE [LARGE SCALE GENOMIC DNA]</scope>
</reference>
<protein>
    <submittedName>
        <fullName evidence="2">Uncharacterized protein</fullName>
    </submittedName>
</protein>
<name>A0AAV4FD69_9GAST</name>
<dbReference type="Proteomes" id="UP000762676">
    <property type="component" value="Unassembled WGS sequence"/>
</dbReference>
<accession>A0AAV4FD69</accession>
<organism evidence="2 3">
    <name type="scientific">Elysia marginata</name>
    <dbReference type="NCBI Taxonomy" id="1093978"/>
    <lineage>
        <taxon>Eukaryota</taxon>
        <taxon>Metazoa</taxon>
        <taxon>Spiralia</taxon>
        <taxon>Lophotrochozoa</taxon>
        <taxon>Mollusca</taxon>
        <taxon>Gastropoda</taxon>
        <taxon>Heterobranchia</taxon>
        <taxon>Euthyneura</taxon>
        <taxon>Panpulmonata</taxon>
        <taxon>Sacoglossa</taxon>
        <taxon>Placobranchoidea</taxon>
        <taxon>Plakobranchidae</taxon>
        <taxon>Elysia</taxon>
    </lineage>
</organism>
<comment type="caution">
    <text evidence="2">The sequence shown here is derived from an EMBL/GenBank/DDBJ whole genome shotgun (WGS) entry which is preliminary data.</text>
</comment>
<feature type="compositionally biased region" description="Basic residues" evidence="1">
    <location>
        <begin position="131"/>
        <end position="140"/>
    </location>
</feature>
<proteinExistence type="predicted"/>
<feature type="compositionally biased region" description="Polar residues" evidence="1">
    <location>
        <begin position="75"/>
        <end position="87"/>
    </location>
</feature>
<dbReference type="EMBL" id="BMAT01011313">
    <property type="protein sequence ID" value="GFR70310.1"/>
    <property type="molecule type" value="Genomic_DNA"/>
</dbReference>
<feature type="compositionally biased region" description="Basic and acidic residues" evidence="1">
    <location>
        <begin position="108"/>
        <end position="130"/>
    </location>
</feature>
<feature type="region of interest" description="Disordered" evidence="1">
    <location>
        <begin position="75"/>
        <end position="140"/>
    </location>
</feature>